<evidence type="ECO:0000256" key="4">
    <source>
        <dbReference type="PROSITE-ProRule" id="PRU00169"/>
    </source>
</evidence>
<keyword evidence="9" id="KW-1185">Reference proteome</keyword>
<dbReference type="InterPro" id="IPR011006">
    <property type="entry name" value="CheY-like_superfamily"/>
</dbReference>
<proteinExistence type="predicted"/>
<dbReference type="AlphaFoldDB" id="A0A370LBU8"/>
<dbReference type="InterPro" id="IPR036388">
    <property type="entry name" value="WH-like_DNA-bd_sf"/>
</dbReference>
<evidence type="ECO:0000313" key="8">
    <source>
        <dbReference type="EMBL" id="RDJ29452.1"/>
    </source>
</evidence>
<evidence type="ECO:0000256" key="5">
    <source>
        <dbReference type="PROSITE-ProRule" id="PRU01091"/>
    </source>
</evidence>
<feature type="DNA-binding region" description="OmpR/PhoB-type" evidence="5">
    <location>
        <begin position="126"/>
        <end position="224"/>
    </location>
</feature>
<dbReference type="Gene3D" id="3.40.50.2300">
    <property type="match status" value="1"/>
</dbReference>
<comment type="caution">
    <text evidence="4">Lacks conserved residue(s) required for the propagation of feature annotation.</text>
</comment>
<keyword evidence="2 5" id="KW-0238">DNA-binding</keyword>
<dbReference type="PANTHER" id="PTHR48111">
    <property type="entry name" value="REGULATOR OF RPOS"/>
    <property type="match status" value="1"/>
</dbReference>
<dbReference type="GO" id="GO:0032993">
    <property type="term" value="C:protein-DNA complex"/>
    <property type="evidence" value="ECO:0007669"/>
    <property type="project" value="TreeGrafter"/>
</dbReference>
<evidence type="ECO:0000256" key="2">
    <source>
        <dbReference type="ARBA" id="ARBA00023125"/>
    </source>
</evidence>
<dbReference type="GO" id="GO:0000976">
    <property type="term" value="F:transcription cis-regulatory region binding"/>
    <property type="evidence" value="ECO:0007669"/>
    <property type="project" value="TreeGrafter"/>
</dbReference>
<dbReference type="SMART" id="SM00862">
    <property type="entry name" value="Trans_reg_C"/>
    <property type="match status" value="1"/>
</dbReference>
<evidence type="ECO:0000313" key="9">
    <source>
        <dbReference type="Proteomes" id="UP000255207"/>
    </source>
</evidence>
<feature type="domain" description="Response regulatory" evidence="6">
    <location>
        <begin position="1"/>
        <end position="116"/>
    </location>
</feature>
<dbReference type="PROSITE" id="PS51755">
    <property type="entry name" value="OMPR_PHOB"/>
    <property type="match status" value="1"/>
</dbReference>
<evidence type="ECO:0000259" key="6">
    <source>
        <dbReference type="PROSITE" id="PS50110"/>
    </source>
</evidence>
<dbReference type="InterPro" id="IPR001867">
    <property type="entry name" value="OmpR/PhoB-type_DNA-bd"/>
</dbReference>
<keyword evidence="1" id="KW-0805">Transcription regulation</keyword>
<evidence type="ECO:0000259" key="7">
    <source>
        <dbReference type="PROSITE" id="PS51755"/>
    </source>
</evidence>
<evidence type="ECO:0000256" key="1">
    <source>
        <dbReference type="ARBA" id="ARBA00023015"/>
    </source>
</evidence>
<dbReference type="GO" id="GO:0006355">
    <property type="term" value="P:regulation of DNA-templated transcription"/>
    <property type="evidence" value="ECO:0007669"/>
    <property type="project" value="InterPro"/>
</dbReference>
<protein>
    <submittedName>
        <fullName evidence="8">DNA-binding response regulator</fullName>
    </submittedName>
</protein>
<comment type="caution">
    <text evidence="8">The sequence shown here is derived from an EMBL/GenBank/DDBJ whole genome shotgun (WGS) entry which is preliminary data.</text>
</comment>
<organism evidence="8 9">
    <name type="scientific">Bosea caraganae</name>
    <dbReference type="NCBI Taxonomy" id="2763117"/>
    <lineage>
        <taxon>Bacteria</taxon>
        <taxon>Pseudomonadati</taxon>
        <taxon>Pseudomonadota</taxon>
        <taxon>Alphaproteobacteria</taxon>
        <taxon>Hyphomicrobiales</taxon>
        <taxon>Boseaceae</taxon>
        <taxon>Bosea</taxon>
    </lineage>
</organism>
<dbReference type="Gene3D" id="1.10.10.10">
    <property type="entry name" value="Winged helix-like DNA-binding domain superfamily/Winged helix DNA-binding domain"/>
    <property type="match status" value="1"/>
</dbReference>
<sequence>MYVVIDDRALVTEGYQSLFTGEGIPAIGFTPTKFQEWVEDTPSEDLKSVEAFLLGDCAERSRYPMMIRRRSQAPVIAMNEMVSLEKTLELFAAGVDDVVRKPVHVREILARVNAMQRRTEKRRAGDDDISHAGVRVYFDGRDPEVAGEVMALPRRERRILEYMMRNRGKWVTKTQVFNAVYGLFDAEVDEAVVESHVSKLRKKLRSRLGYDPVESKRYLGYAIS</sequence>
<name>A0A370LBU8_9HYPH</name>
<dbReference type="Pfam" id="PF00486">
    <property type="entry name" value="Trans_reg_C"/>
    <property type="match status" value="1"/>
</dbReference>
<dbReference type="InterPro" id="IPR001789">
    <property type="entry name" value="Sig_transdc_resp-reg_receiver"/>
</dbReference>
<dbReference type="EMBL" id="QQTP01000001">
    <property type="protein sequence ID" value="RDJ29452.1"/>
    <property type="molecule type" value="Genomic_DNA"/>
</dbReference>
<dbReference type="OrthoDB" id="9807846at2"/>
<dbReference type="RefSeq" id="WP_114827570.1">
    <property type="nucleotide sequence ID" value="NZ_QQTO01000019.1"/>
</dbReference>
<dbReference type="PROSITE" id="PS50110">
    <property type="entry name" value="RESPONSE_REGULATORY"/>
    <property type="match status" value="1"/>
</dbReference>
<evidence type="ECO:0000256" key="3">
    <source>
        <dbReference type="ARBA" id="ARBA00023163"/>
    </source>
</evidence>
<dbReference type="SUPFAM" id="SSF52172">
    <property type="entry name" value="CheY-like"/>
    <property type="match status" value="1"/>
</dbReference>
<accession>A0A370LBU8</accession>
<dbReference type="GO" id="GO:0005829">
    <property type="term" value="C:cytosol"/>
    <property type="evidence" value="ECO:0007669"/>
    <property type="project" value="TreeGrafter"/>
</dbReference>
<keyword evidence="3" id="KW-0804">Transcription</keyword>
<dbReference type="PANTHER" id="PTHR48111:SF67">
    <property type="entry name" value="TRANSCRIPTIONAL REGULATORY PROTEIN TCTD"/>
    <property type="match status" value="1"/>
</dbReference>
<reference evidence="9" key="1">
    <citation type="submission" date="2018-07" db="EMBL/GenBank/DDBJ databases">
        <authorList>
            <person name="Safronova V.I."/>
            <person name="Chirak E.R."/>
            <person name="Sazanova A.L."/>
        </authorList>
    </citation>
    <scope>NUCLEOTIDE SEQUENCE [LARGE SCALE GENOMIC DNA]</scope>
    <source>
        <strain evidence="9">RCAM04685</strain>
    </source>
</reference>
<dbReference type="SUPFAM" id="SSF46894">
    <property type="entry name" value="C-terminal effector domain of the bipartite response regulators"/>
    <property type="match status" value="1"/>
</dbReference>
<feature type="domain" description="OmpR/PhoB-type" evidence="7">
    <location>
        <begin position="126"/>
        <end position="224"/>
    </location>
</feature>
<dbReference type="InterPro" id="IPR039420">
    <property type="entry name" value="WalR-like"/>
</dbReference>
<dbReference type="CDD" id="cd00383">
    <property type="entry name" value="trans_reg_C"/>
    <property type="match status" value="1"/>
</dbReference>
<dbReference type="GO" id="GO:0000156">
    <property type="term" value="F:phosphorelay response regulator activity"/>
    <property type="evidence" value="ECO:0007669"/>
    <property type="project" value="TreeGrafter"/>
</dbReference>
<dbReference type="InterPro" id="IPR016032">
    <property type="entry name" value="Sig_transdc_resp-reg_C-effctor"/>
</dbReference>
<gene>
    <name evidence="8" type="ORF">DWE98_02565</name>
</gene>
<dbReference type="Proteomes" id="UP000255207">
    <property type="component" value="Unassembled WGS sequence"/>
</dbReference>